<proteinExistence type="predicted"/>
<dbReference type="RefSeq" id="WP_231035145.1">
    <property type="nucleotide sequence ID" value="NZ_JAJNGX010000014.1"/>
</dbReference>
<protein>
    <submittedName>
        <fullName evidence="2">DUF1330 domain-containing protein</fullName>
    </submittedName>
</protein>
<dbReference type="PANTHER" id="PTHR41521:SF4">
    <property type="entry name" value="BLR0684 PROTEIN"/>
    <property type="match status" value="1"/>
</dbReference>
<gene>
    <name evidence="2" type="ORF">JQX14_17200</name>
</gene>
<dbReference type="EMBL" id="JAFBWN010000014">
    <property type="protein sequence ID" value="MBM2356295.1"/>
    <property type="molecule type" value="Genomic_DNA"/>
</dbReference>
<dbReference type="AlphaFoldDB" id="A0A9Q2RWQ6"/>
<reference evidence="2" key="1">
    <citation type="submission" date="2021-01" db="EMBL/GenBank/DDBJ databases">
        <title>Diatom-associated Roseobacters Show Island Model of Population Structure.</title>
        <authorList>
            <person name="Qu L."/>
            <person name="Feng X."/>
            <person name="Chen Y."/>
            <person name="Li L."/>
            <person name="Wang X."/>
            <person name="Hu Z."/>
            <person name="Wang H."/>
            <person name="Luo H."/>
        </authorList>
    </citation>
    <scope>NUCLEOTIDE SEQUENCE</scope>
    <source>
        <strain evidence="2">SM26-45</strain>
    </source>
</reference>
<dbReference type="Proteomes" id="UP000809337">
    <property type="component" value="Unassembled WGS sequence"/>
</dbReference>
<name>A0A9Q2RWQ6_9RHOB</name>
<dbReference type="Gene3D" id="3.30.70.100">
    <property type="match status" value="1"/>
</dbReference>
<dbReference type="InterPro" id="IPR010753">
    <property type="entry name" value="DUF1330"/>
</dbReference>
<dbReference type="InterPro" id="IPR011008">
    <property type="entry name" value="Dimeric_a/b-barrel"/>
</dbReference>
<comment type="caution">
    <text evidence="2">The sequence shown here is derived from an EMBL/GenBank/DDBJ whole genome shotgun (WGS) entry which is preliminary data.</text>
</comment>
<dbReference type="SUPFAM" id="SSF54909">
    <property type="entry name" value="Dimeric alpha+beta barrel"/>
    <property type="match status" value="1"/>
</dbReference>
<dbReference type="Pfam" id="PF07045">
    <property type="entry name" value="DUF1330"/>
    <property type="match status" value="1"/>
</dbReference>
<organism evidence="2 3">
    <name type="scientific">Pseudosulfitobacter pseudonitzschiae</name>
    <dbReference type="NCBI Taxonomy" id="1402135"/>
    <lineage>
        <taxon>Bacteria</taxon>
        <taxon>Pseudomonadati</taxon>
        <taxon>Pseudomonadota</taxon>
        <taxon>Alphaproteobacteria</taxon>
        <taxon>Rhodobacterales</taxon>
        <taxon>Roseobacteraceae</taxon>
        <taxon>Pseudosulfitobacter</taxon>
    </lineage>
</organism>
<sequence>MTCYAVGHLRNIAMGPDIVAYLERIDATLAPFRGQFIIHGGEKHMLEGQFRGDLIVIAFPDHEHAEGWYASRDYKALLSLRTDHSEGEVFLIQGVDASHKALDVLGADADRA</sequence>
<evidence type="ECO:0000259" key="1">
    <source>
        <dbReference type="Pfam" id="PF07045"/>
    </source>
</evidence>
<evidence type="ECO:0000313" key="3">
    <source>
        <dbReference type="Proteomes" id="UP000809337"/>
    </source>
</evidence>
<evidence type="ECO:0000313" key="2">
    <source>
        <dbReference type="EMBL" id="MBM2356295.1"/>
    </source>
</evidence>
<dbReference type="PANTHER" id="PTHR41521">
    <property type="match status" value="1"/>
</dbReference>
<accession>A0A9Q2RWQ6</accession>
<feature type="domain" description="DUF1330" evidence="1">
    <location>
        <begin position="3"/>
        <end position="95"/>
    </location>
</feature>